<gene>
    <name evidence="7" type="ORF">CW751_06155</name>
</gene>
<name>A0A2I0R3K9_9FLAO</name>
<dbReference type="OrthoDB" id="9770329at2"/>
<evidence type="ECO:0000259" key="6">
    <source>
        <dbReference type="Pfam" id="PF04116"/>
    </source>
</evidence>
<evidence type="ECO:0000313" key="7">
    <source>
        <dbReference type="EMBL" id="PKR81164.1"/>
    </source>
</evidence>
<evidence type="ECO:0000256" key="4">
    <source>
        <dbReference type="ARBA" id="ARBA00023136"/>
    </source>
</evidence>
<dbReference type="InterPro" id="IPR050307">
    <property type="entry name" value="Sterol_Desaturase_Related"/>
</dbReference>
<keyword evidence="2 5" id="KW-0812">Transmembrane</keyword>
<organism evidence="7 8">
    <name type="scientific">Brumimicrobium salinarum</name>
    <dbReference type="NCBI Taxonomy" id="2058658"/>
    <lineage>
        <taxon>Bacteria</taxon>
        <taxon>Pseudomonadati</taxon>
        <taxon>Bacteroidota</taxon>
        <taxon>Flavobacteriia</taxon>
        <taxon>Flavobacteriales</taxon>
        <taxon>Crocinitomicaceae</taxon>
        <taxon>Brumimicrobium</taxon>
    </lineage>
</organism>
<keyword evidence="3 5" id="KW-1133">Transmembrane helix</keyword>
<dbReference type="Pfam" id="PF04116">
    <property type="entry name" value="FA_hydroxylase"/>
    <property type="match status" value="1"/>
</dbReference>
<proteinExistence type="predicted"/>
<dbReference type="GO" id="GO:0016020">
    <property type="term" value="C:membrane"/>
    <property type="evidence" value="ECO:0007669"/>
    <property type="project" value="UniProtKB-SubCell"/>
</dbReference>
<evidence type="ECO:0000313" key="8">
    <source>
        <dbReference type="Proteomes" id="UP000236654"/>
    </source>
</evidence>
<feature type="transmembrane region" description="Helical" evidence="5">
    <location>
        <begin position="73"/>
        <end position="95"/>
    </location>
</feature>
<sequence>MDKYIDLFVMTYIGYANYLWKTIKEPFLEGDFNFFYFVIVISLVVWGLELIIPWRKDQKAFRKDFWLDTFYMFFNFFIFNLLLYIALSSVTVELLNNLLAPLGYQGGHLIDLSNLHWGIQLFLFFIIADFVQWCVHILLHRIPFLWKIHKVHHSVKEMGFAAHMRYHFGETFVYNSIKYISLSMIFGFQLEMAFIVYTIAITIGHLNHANLGWDYGPLRYILNNPKMHIWHHSKALPKEHPYGMNYGISLSIWDYIFRTNYIPHDGRDIELGFHDDENYASGFFEQLIAPFRKEK</sequence>
<comment type="subcellular location">
    <subcellularLocation>
        <location evidence="1">Membrane</location>
    </subcellularLocation>
</comment>
<dbReference type="GO" id="GO:0005506">
    <property type="term" value="F:iron ion binding"/>
    <property type="evidence" value="ECO:0007669"/>
    <property type="project" value="InterPro"/>
</dbReference>
<accession>A0A2I0R3K9</accession>
<dbReference type="GO" id="GO:0016491">
    <property type="term" value="F:oxidoreductase activity"/>
    <property type="evidence" value="ECO:0007669"/>
    <property type="project" value="InterPro"/>
</dbReference>
<evidence type="ECO:0000256" key="5">
    <source>
        <dbReference type="SAM" id="Phobius"/>
    </source>
</evidence>
<comment type="caution">
    <text evidence="7">The sequence shown here is derived from an EMBL/GenBank/DDBJ whole genome shotgun (WGS) entry which is preliminary data.</text>
</comment>
<reference evidence="7 8" key="1">
    <citation type="submission" date="2017-12" db="EMBL/GenBank/DDBJ databases">
        <title>The draft genome sequence of Brumimicrobium saltpan LHR20.</title>
        <authorList>
            <person name="Do Z.-J."/>
            <person name="Luo H.-R."/>
        </authorList>
    </citation>
    <scope>NUCLEOTIDE SEQUENCE [LARGE SCALE GENOMIC DNA]</scope>
    <source>
        <strain evidence="7 8">LHR20</strain>
    </source>
</reference>
<dbReference type="GO" id="GO:0008610">
    <property type="term" value="P:lipid biosynthetic process"/>
    <property type="evidence" value="ECO:0007669"/>
    <property type="project" value="InterPro"/>
</dbReference>
<keyword evidence="8" id="KW-1185">Reference proteome</keyword>
<dbReference type="AlphaFoldDB" id="A0A2I0R3K9"/>
<dbReference type="Proteomes" id="UP000236654">
    <property type="component" value="Unassembled WGS sequence"/>
</dbReference>
<protein>
    <submittedName>
        <fullName evidence="7">Sterol desaturase</fullName>
    </submittedName>
</protein>
<evidence type="ECO:0000256" key="3">
    <source>
        <dbReference type="ARBA" id="ARBA00022989"/>
    </source>
</evidence>
<dbReference type="RefSeq" id="WP_101334124.1">
    <property type="nucleotide sequence ID" value="NZ_PJNI01000005.1"/>
</dbReference>
<dbReference type="EMBL" id="PJNI01000005">
    <property type="protein sequence ID" value="PKR81164.1"/>
    <property type="molecule type" value="Genomic_DNA"/>
</dbReference>
<evidence type="ECO:0000256" key="2">
    <source>
        <dbReference type="ARBA" id="ARBA00022692"/>
    </source>
</evidence>
<feature type="transmembrane region" description="Helical" evidence="5">
    <location>
        <begin position="115"/>
        <end position="139"/>
    </location>
</feature>
<feature type="domain" description="Fatty acid hydroxylase" evidence="6">
    <location>
        <begin position="122"/>
        <end position="259"/>
    </location>
</feature>
<dbReference type="InterPro" id="IPR006694">
    <property type="entry name" value="Fatty_acid_hydroxylase"/>
</dbReference>
<feature type="transmembrane region" description="Helical" evidence="5">
    <location>
        <begin position="34"/>
        <end position="52"/>
    </location>
</feature>
<dbReference type="PANTHER" id="PTHR11863">
    <property type="entry name" value="STEROL DESATURASE"/>
    <property type="match status" value="1"/>
</dbReference>
<keyword evidence="4 5" id="KW-0472">Membrane</keyword>
<evidence type="ECO:0000256" key="1">
    <source>
        <dbReference type="ARBA" id="ARBA00004370"/>
    </source>
</evidence>